<protein>
    <submittedName>
        <fullName evidence="3">TMEM26 protein</fullName>
    </submittedName>
</protein>
<evidence type="ECO:0000256" key="2">
    <source>
        <dbReference type="SAM" id="Phobius"/>
    </source>
</evidence>
<keyword evidence="2" id="KW-0472">Membrane</keyword>
<feature type="compositionally biased region" description="Polar residues" evidence="1">
    <location>
        <begin position="329"/>
        <end position="341"/>
    </location>
</feature>
<proteinExistence type="predicted"/>
<keyword evidence="4" id="KW-1185">Reference proteome</keyword>
<evidence type="ECO:0000313" key="3">
    <source>
        <dbReference type="EMBL" id="CAH1227115.1"/>
    </source>
</evidence>
<dbReference type="PANTHER" id="PTHR22168:SF7">
    <property type="entry name" value="TRANSMEMBRANE PROTEIN 26-LIKE"/>
    <property type="match status" value="1"/>
</dbReference>
<reference evidence="3" key="1">
    <citation type="submission" date="2022-01" db="EMBL/GenBank/DDBJ databases">
        <authorList>
            <person name="Braso-Vives M."/>
        </authorList>
    </citation>
    <scope>NUCLEOTIDE SEQUENCE</scope>
</reference>
<sequence length="347" mass="39092">MSCSLALRTILARLLFGSAVALCYWRVFVMVTDPPLHLSWPIVLGAALMLVEMCIALYRQKEDWKWFSPAVFLFLASTIPSVWLLEITLHRERVQLRENASTHGQETIVFGQLALEVSGVDWVKALEQVLFLVLILGRWVMPRSSLSRDQLSELLLVYVTAGADILELFGLLDEEKIKYNQVYIYPILGLFTLALVQFPIMFTSFHDKPLSKLKNNVVSPGDDSKEAKSTNRPLNNNCCGCCTKEVIGIFMTLLMQDGPFLALRLFFMIKERIFHNLMVFFVGKNLVVIVLQIYRLISIACYDDDDDDDDNGIPGKDDELQTAVKDIGNDSSPTGNDTNIDVTALDA</sequence>
<feature type="transmembrane region" description="Helical" evidence="2">
    <location>
        <begin position="184"/>
        <end position="205"/>
    </location>
</feature>
<gene>
    <name evidence="3" type="primary">TMEM26</name>
    <name evidence="3" type="ORF">BLAG_LOCUS410</name>
</gene>
<dbReference type="EMBL" id="OV696686">
    <property type="protein sequence ID" value="CAH1227115.1"/>
    <property type="molecule type" value="Genomic_DNA"/>
</dbReference>
<dbReference type="PANTHER" id="PTHR22168">
    <property type="entry name" value="TMEM26 PROTEIN"/>
    <property type="match status" value="1"/>
</dbReference>
<feature type="region of interest" description="Disordered" evidence="1">
    <location>
        <begin position="308"/>
        <end position="347"/>
    </location>
</feature>
<dbReference type="Pfam" id="PF09772">
    <property type="entry name" value="Tmem26"/>
    <property type="match status" value="1"/>
</dbReference>
<feature type="transmembrane region" description="Helical" evidence="2">
    <location>
        <begin position="37"/>
        <end position="58"/>
    </location>
</feature>
<evidence type="ECO:0000313" key="4">
    <source>
        <dbReference type="Proteomes" id="UP000838412"/>
    </source>
</evidence>
<dbReference type="AlphaFoldDB" id="A0A8J9VJK8"/>
<keyword evidence="2" id="KW-1133">Transmembrane helix</keyword>
<evidence type="ECO:0000256" key="1">
    <source>
        <dbReference type="SAM" id="MobiDB-lite"/>
    </source>
</evidence>
<dbReference type="OrthoDB" id="10042902at2759"/>
<keyword evidence="2" id="KW-0812">Transmembrane</keyword>
<feature type="transmembrane region" description="Helical" evidence="2">
    <location>
        <begin position="273"/>
        <end position="294"/>
    </location>
</feature>
<dbReference type="InterPro" id="IPR019169">
    <property type="entry name" value="Transmembrane_26"/>
</dbReference>
<organism evidence="3 4">
    <name type="scientific">Branchiostoma lanceolatum</name>
    <name type="common">Common lancelet</name>
    <name type="synonym">Amphioxus lanceolatum</name>
    <dbReference type="NCBI Taxonomy" id="7740"/>
    <lineage>
        <taxon>Eukaryota</taxon>
        <taxon>Metazoa</taxon>
        <taxon>Chordata</taxon>
        <taxon>Cephalochordata</taxon>
        <taxon>Leptocardii</taxon>
        <taxon>Amphioxiformes</taxon>
        <taxon>Branchiostomatidae</taxon>
        <taxon>Branchiostoma</taxon>
    </lineage>
</organism>
<accession>A0A8J9VJK8</accession>
<dbReference type="Proteomes" id="UP000838412">
    <property type="component" value="Chromosome 1"/>
</dbReference>
<name>A0A8J9VJK8_BRALA</name>
<feature type="transmembrane region" description="Helical" evidence="2">
    <location>
        <begin position="70"/>
        <end position="89"/>
    </location>
</feature>